<evidence type="ECO:0000313" key="4">
    <source>
        <dbReference type="Proteomes" id="UP000295537"/>
    </source>
</evidence>
<dbReference type="EMBL" id="SLXJ01000001">
    <property type="protein sequence ID" value="TCP18935.1"/>
    <property type="molecule type" value="Genomic_DNA"/>
</dbReference>
<proteinExistence type="predicted"/>
<dbReference type="AlphaFoldDB" id="A0A4R2ND06"/>
<comment type="caution">
    <text evidence="3">The sequence shown here is derived from an EMBL/GenBank/DDBJ whole genome shotgun (WGS) entry which is preliminary data.</text>
</comment>
<dbReference type="InterPro" id="IPR002491">
    <property type="entry name" value="ABC_transptr_periplasmic_BD"/>
</dbReference>
<name>A0A4R2ND06_9PAST</name>
<dbReference type="InterPro" id="IPR050902">
    <property type="entry name" value="ABC_Transporter_SBP"/>
</dbReference>
<dbReference type="CDD" id="cd01149">
    <property type="entry name" value="HutB"/>
    <property type="match status" value="1"/>
</dbReference>
<feature type="signal peptide" evidence="1">
    <location>
        <begin position="1"/>
        <end position="25"/>
    </location>
</feature>
<dbReference type="PANTHER" id="PTHR30535">
    <property type="entry name" value="VITAMIN B12-BINDING PROTEIN"/>
    <property type="match status" value="1"/>
</dbReference>
<sequence>MKIAKFLRYLTACCAIAAMSSSIYAQDSQKQNSDQAQEQKSQPERIVSLGGDVTEIIYALNAEQNLVGRDSTSLHPKAKSLPDVGYMRQLNVEGILALKPTRIITTEVAQPTVVLKQLEATGVKVDTVPLKYSPESVVEKIKQIGELLGKEDQAVKLAENFAAQIKAIPSSPLDVKILFILNRAGANNMVAGTDTVADSAIRLVGAKNAMGNLARFTPISQEGIIAANPDVVVLTHLGLKQLGSLDKLWTLAGMQHTNAAKHQNVVIVDDIAFLAFGLTIPAELQKIRQAAEKALATR</sequence>
<gene>
    <name evidence="3" type="ORF">EV693_101202</name>
</gene>
<feature type="chain" id="PRO_5020619265" evidence="1">
    <location>
        <begin position="26"/>
        <end position="298"/>
    </location>
</feature>
<dbReference type="Pfam" id="PF01497">
    <property type="entry name" value="Peripla_BP_2"/>
    <property type="match status" value="1"/>
</dbReference>
<dbReference type="Gene3D" id="3.40.50.1980">
    <property type="entry name" value="Nitrogenase molybdenum iron protein domain"/>
    <property type="match status" value="2"/>
</dbReference>
<keyword evidence="1" id="KW-0732">Signal</keyword>
<evidence type="ECO:0000259" key="2">
    <source>
        <dbReference type="PROSITE" id="PS50983"/>
    </source>
</evidence>
<dbReference type="PROSITE" id="PS50983">
    <property type="entry name" value="FE_B12_PBP"/>
    <property type="match status" value="1"/>
</dbReference>
<reference evidence="3 4" key="1">
    <citation type="submission" date="2019-03" db="EMBL/GenBank/DDBJ databases">
        <title>Genomic Encyclopedia of Type Strains, Phase IV (KMG-IV): sequencing the most valuable type-strain genomes for metagenomic binning, comparative biology and taxonomic classification.</title>
        <authorList>
            <person name="Goeker M."/>
        </authorList>
    </citation>
    <scope>NUCLEOTIDE SEQUENCE [LARGE SCALE GENOMIC DNA]</scope>
    <source>
        <strain evidence="3 4">DSM 16380</strain>
    </source>
</reference>
<keyword evidence="4" id="KW-1185">Reference proteome</keyword>
<feature type="domain" description="Fe/B12 periplasmic-binding" evidence="2">
    <location>
        <begin position="45"/>
        <end position="295"/>
    </location>
</feature>
<evidence type="ECO:0000256" key="1">
    <source>
        <dbReference type="SAM" id="SignalP"/>
    </source>
</evidence>
<dbReference type="OrthoDB" id="9797736at2"/>
<protein>
    <submittedName>
        <fullName evidence="3">Iron complex transport system substrate-binding protein</fullName>
    </submittedName>
</protein>
<organism evidence="3 4">
    <name type="scientific">Nicoletella semolina</name>
    <dbReference type="NCBI Taxonomy" id="271160"/>
    <lineage>
        <taxon>Bacteria</taxon>
        <taxon>Pseudomonadati</taxon>
        <taxon>Pseudomonadota</taxon>
        <taxon>Gammaproteobacteria</taxon>
        <taxon>Pasteurellales</taxon>
        <taxon>Pasteurellaceae</taxon>
        <taxon>Nicoletella</taxon>
    </lineage>
</organism>
<evidence type="ECO:0000313" key="3">
    <source>
        <dbReference type="EMBL" id="TCP18935.1"/>
    </source>
</evidence>
<dbReference type="RefSeq" id="WP_132500533.1">
    <property type="nucleotide sequence ID" value="NZ_LVXA01000001.1"/>
</dbReference>
<accession>A0A4R2ND06</accession>
<dbReference type="SUPFAM" id="SSF53807">
    <property type="entry name" value="Helical backbone' metal receptor"/>
    <property type="match status" value="1"/>
</dbReference>
<dbReference type="Proteomes" id="UP000295537">
    <property type="component" value="Unassembled WGS sequence"/>
</dbReference>
<dbReference type="PANTHER" id="PTHR30535:SF4">
    <property type="entry name" value="HEMIN-BINDING PERIPLASMIC PROTEIN HMUT"/>
    <property type="match status" value="1"/>
</dbReference>